<sequence length="176" mass="19848">MDCFRDRKMNEDCENYLLAYLISPDSQLPAEDIPDDSYIMCDLTGTPGVVPDLSEFVGSSLFEQIDTVHSLLPVVYLHKALLEKDCPRVEEIEQNGRIVESDFQHLDPSDAAQVLPSEDDVKGLADNLQALGVTVYDKMLNNAKYSEKLHNSVYFTFCEMHRTQHETAATNDDNLS</sequence>
<keyword evidence="2" id="KW-1185">Reference proteome</keyword>
<dbReference type="EMBL" id="CAXLJM020000054">
    <property type="protein sequence ID" value="CAL8117347.1"/>
    <property type="molecule type" value="Genomic_DNA"/>
</dbReference>
<gene>
    <name evidence="1" type="ORF">ODALV1_LOCUS17649</name>
</gene>
<organism evidence="1 2">
    <name type="scientific">Orchesella dallaii</name>
    <dbReference type="NCBI Taxonomy" id="48710"/>
    <lineage>
        <taxon>Eukaryota</taxon>
        <taxon>Metazoa</taxon>
        <taxon>Ecdysozoa</taxon>
        <taxon>Arthropoda</taxon>
        <taxon>Hexapoda</taxon>
        <taxon>Collembola</taxon>
        <taxon>Entomobryomorpha</taxon>
        <taxon>Entomobryoidea</taxon>
        <taxon>Orchesellidae</taxon>
        <taxon>Orchesellinae</taxon>
        <taxon>Orchesella</taxon>
    </lineage>
</organism>
<comment type="caution">
    <text evidence="1">The sequence shown here is derived from an EMBL/GenBank/DDBJ whole genome shotgun (WGS) entry which is preliminary data.</text>
</comment>
<name>A0ABP1R656_9HEXA</name>
<reference evidence="1 2" key="1">
    <citation type="submission" date="2024-08" db="EMBL/GenBank/DDBJ databases">
        <authorList>
            <person name="Cucini C."/>
            <person name="Frati F."/>
        </authorList>
    </citation>
    <scope>NUCLEOTIDE SEQUENCE [LARGE SCALE GENOMIC DNA]</scope>
</reference>
<evidence type="ECO:0000313" key="1">
    <source>
        <dbReference type="EMBL" id="CAL8117347.1"/>
    </source>
</evidence>
<protein>
    <submittedName>
        <fullName evidence="1">Uncharacterized protein</fullName>
    </submittedName>
</protein>
<accession>A0ABP1R656</accession>
<evidence type="ECO:0000313" key="2">
    <source>
        <dbReference type="Proteomes" id="UP001642540"/>
    </source>
</evidence>
<dbReference type="Proteomes" id="UP001642540">
    <property type="component" value="Unassembled WGS sequence"/>
</dbReference>
<proteinExistence type="predicted"/>